<dbReference type="AlphaFoldDB" id="G0IUA4"/>
<accession>G0IUA4</accession>
<dbReference type="PANTHER" id="PTHR44520:SF2">
    <property type="entry name" value="RESPONSE REGULATOR RCP1"/>
    <property type="match status" value="1"/>
</dbReference>
<evidence type="ECO:0000313" key="4">
    <source>
        <dbReference type="Proteomes" id="UP000001635"/>
    </source>
</evidence>
<dbReference type="HOGENOM" id="CLU_000445_69_17_10"/>
<sequence>MIKIVLIDDDPISIFVTEKLISRNVLEPFKVFSFSSATAALKDIYKIRPDYLFLDINMPEMNGWDFLEKFQPTKKDPEIYILSSSIDETDITKAGKYKKVKNYLTKPLIKQYIKLIFSRKGSKKGN</sequence>
<name>G0IUA4_CYCMS</name>
<reference evidence="4" key="1">
    <citation type="submission" date="2011-07" db="EMBL/GenBank/DDBJ databases">
        <title>The complete genome of Cyclobacterium marinum DSM 745.</title>
        <authorList>
            <person name="Lucas S."/>
            <person name="Han J."/>
            <person name="Lapidus A."/>
            <person name="Bruce D."/>
            <person name="Goodwin L."/>
            <person name="Pitluck S."/>
            <person name="Peters L."/>
            <person name="Kyrpides N."/>
            <person name="Mavromatis K."/>
            <person name="Ivanova N."/>
            <person name="Ovchinnikova G."/>
            <person name="Chertkov O."/>
            <person name="Detter J.C."/>
            <person name="Tapia R."/>
            <person name="Han C."/>
            <person name="Land M."/>
            <person name="Hauser L."/>
            <person name="Markowitz V."/>
            <person name="Cheng J.-F."/>
            <person name="Hugenholtz P."/>
            <person name="Woyke T."/>
            <person name="Wu D."/>
            <person name="Tindall B."/>
            <person name="Schuetze A."/>
            <person name="Brambilla E."/>
            <person name="Klenk H.-P."/>
            <person name="Eisen J.A."/>
        </authorList>
    </citation>
    <scope>NUCLEOTIDE SEQUENCE [LARGE SCALE GENOMIC DNA]</scope>
    <source>
        <strain evidence="4">ATCC 25205 / DSM 745 / LMG 13164 / NCIMB 1802</strain>
    </source>
</reference>
<dbReference type="PANTHER" id="PTHR44520">
    <property type="entry name" value="RESPONSE REGULATOR RCP1-RELATED"/>
    <property type="match status" value="1"/>
</dbReference>
<feature type="modified residue" description="4-aspartylphosphate" evidence="1">
    <location>
        <position position="55"/>
    </location>
</feature>
<evidence type="ECO:0000256" key="1">
    <source>
        <dbReference type="PROSITE-ProRule" id="PRU00169"/>
    </source>
</evidence>
<dbReference type="InterPro" id="IPR011006">
    <property type="entry name" value="CheY-like_superfamily"/>
</dbReference>
<keyword evidence="4" id="KW-1185">Reference proteome</keyword>
<dbReference type="SMART" id="SM00448">
    <property type="entry name" value="REC"/>
    <property type="match status" value="1"/>
</dbReference>
<dbReference type="GO" id="GO:0000160">
    <property type="term" value="P:phosphorelay signal transduction system"/>
    <property type="evidence" value="ECO:0007669"/>
    <property type="project" value="InterPro"/>
</dbReference>
<dbReference type="OrthoDB" id="1524091at2"/>
<keyword evidence="1" id="KW-0597">Phosphoprotein</keyword>
<dbReference type="Gene3D" id="3.40.50.2300">
    <property type="match status" value="1"/>
</dbReference>
<dbReference type="EMBL" id="CP002955">
    <property type="protein sequence ID" value="AEL24099.1"/>
    <property type="molecule type" value="Genomic_DNA"/>
</dbReference>
<organism evidence="3 4">
    <name type="scientific">Cyclobacterium marinum (strain ATCC 25205 / DSM 745 / LMG 13164 / NCIMB 1802)</name>
    <name type="common">Flectobacillus marinus</name>
    <dbReference type="NCBI Taxonomy" id="880070"/>
    <lineage>
        <taxon>Bacteria</taxon>
        <taxon>Pseudomonadati</taxon>
        <taxon>Bacteroidota</taxon>
        <taxon>Cytophagia</taxon>
        <taxon>Cytophagales</taxon>
        <taxon>Cyclobacteriaceae</taxon>
        <taxon>Cyclobacterium</taxon>
    </lineage>
</organism>
<gene>
    <name evidence="3" type="ordered locus">Cycma_0319</name>
</gene>
<protein>
    <submittedName>
        <fullName evidence="3">Response regulator receiver protein</fullName>
    </submittedName>
</protein>
<dbReference type="STRING" id="880070.Cycma_0319"/>
<dbReference type="InterPro" id="IPR052893">
    <property type="entry name" value="TCS_response_regulator"/>
</dbReference>
<dbReference type="CDD" id="cd00156">
    <property type="entry name" value="REC"/>
    <property type="match status" value="1"/>
</dbReference>
<dbReference type="RefSeq" id="WP_014018398.1">
    <property type="nucleotide sequence ID" value="NC_015914.1"/>
</dbReference>
<feature type="domain" description="Response regulatory" evidence="2">
    <location>
        <begin position="3"/>
        <end position="121"/>
    </location>
</feature>
<dbReference type="InterPro" id="IPR001789">
    <property type="entry name" value="Sig_transdc_resp-reg_receiver"/>
</dbReference>
<dbReference type="SUPFAM" id="SSF52172">
    <property type="entry name" value="CheY-like"/>
    <property type="match status" value="1"/>
</dbReference>
<dbReference type="PROSITE" id="PS50110">
    <property type="entry name" value="RESPONSE_REGULATORY"/>
    <property type="match status" value="1"/>
</dbReference>
<proteinExistence type="predicted"/>
<dbReference type="KEGG" id="cmr:Cycma_0319"/>
<dbReference type="Proteomes" id="UP000001635">
    <property type="component" value="Chromosome"/>
</dbReference>
<evidence type="ECO:0000259" key="2">
    <source>
        <dbReference type="PROSITE" id="PS50110"/>
    </source>
</evidence>
<dbReference type="Pfam" id="PF00072">
    <property type="entry name" value="Response_reg"/>
    <property type="match status" value="1"/>
</dbReference>
<dbReference type="eggNOG" id="COG0745">
    <property type="taxonomic scope" value="Bacteria"/>
</dbReference>
<evidence type="ECO:0000313" key="3">
    <source>
        <dbReference type="EMBL" id="AEL24099.1"/>
    </source>
</evidence>